<dbReference type="PATRIC" id="fig|946077.3.peg.2657"/>
<dbReference type="AlphaFoldDB" id="I0W6K0"/>
<dbReference type="eggNOG" id="COG0640">
    <property type="taxonomic scope" value="Bacteria"/>
</dbReference>
<keyword evidence="2" id="KW-1185">Reference proteome</keyword>
<protein>
    <submittedName>
        <fullName evidence="1">PaaX family transcriptional regulator</fullName>
    </submittedName>
</protein>
<evidence type="ECO:0000313" key="1">
    <source>
        <dbReference type="EMBL" id="EID72016.1"/>
    </source>
</evidence>
<gene>
    <name evidence="1" type="ORF">W5A_13145</name>
</gene>
<sequence length="169" mass="18861">MLDSLITSRTRLRLLVKFFINAANKGHLRGLADEFQESTNAIRKELNNLTEAGYLEKEAVSNKITYSANRRHPLYMSLQGIVHKYIGLDTILETLLERMGAVKKVYVIGDYAEGRDSGTIEIVVVGERLDTAYLNQLEPKVAAEIGREVRFHAVSTFEGDGLLLYGGGE</sequence>
<dbReference type="EMBL" id="AJJU01000038">
    <property type="protein sequence ID" value="EID72016.1"/>
    <property type="molecule type" value="Genomic_DNA"/>
</dbReference>
<accession>I0W6K0</accession>
<dbReference type="STRING" id="946077.W5A_13145"/>
<dbReference type="OrthoDB" id="9793352at2"/>
<organism evidence="1 2">
    <name type="scientific">Imtechella halotolerans K1</name>
    <dbReference type="NCBI Taxonomy" id="946077"/>
    <lineage>
        <taxon>Bacteria</taxon>
        <taxon>Pseudomonadati</taxon>
        <taxon>Bacteroidota</taxon>
        <taxon>Flavobacteriia</taxon>
        <taxon>Flavobacteriales</taxon>
        <taxon>Flavobacteriaceae</taxon>
        <taxon>Imtechella</taxon>
    </lineage>
</organism>
<dbReference type="InterPro" id="IPR036390">
    <property type="entry name" value="WH_DNA-bd_sf"/>
</dbReference>
<dbReference type="Proteomes" id="UP000005938">
    <property type="component" value="Unassembled WGS sequence"/>
</dbReference>
<dbReference type="SUPFAM" id="SSF46785">
    <property type="entry name" value="Winged helix' DNA-binding domain"/>
    <property type="match status" value="1"/>
</dbReference>
<reference evidence="1 2" key="1">
    <citation type="journal article" date="2012" name="J. Bacteriol.">
        <title>Genome Sequence of the Halotolerant Bacterium Imtechella halotolerans K1T.</title>
        <authorList>
            <person name="Kumar S."/>
            <person name="Vikram S."/>
            <person name="Subramanian S."/>
            <person name="Raghava G.P."/>
            <person name="Pinnaka A.K."/>
        </authorList>
    </citation>
    <scope>NUCLEOTIDE SEQUENCE [LARGE SCALE GENOMIC DNA]</scope>
    <source>
        <strain evidence="1 2">K1</strain>
    </source>
</reference>
<comment type="caution">
    <text evidence="1">The sequence shown here is derived from an EMBL/GenBank/DDBJ whole genome shotgun (WGS) entry which is preliminary data.</text>
</comment>
<proteinExistence type="predicted"/>
<evidence type="ECO:0000313" key="2">
    <source>
        <dbReference type="Proteomes" id="UP000005938"/>
    </source>
</evidence>
<name>I0W6K0_9FLAO</name>